<proteinExistence type="predicted"/>
<evidence type="ECO:0000313" key="9">
    <source>
        <dbReference type="EMBL" id="SDM18662.1"/>
    </source>
</evidence>
<dbReference type="InterPro" id="IPR019933">
    <property type="entry name" value="DivIVA_domain"/>
</dbReference>
<dbReference type="eggNOG" id="COG1196">
    <property type="taxonomic scope" value="Bacteria"/>
</dbReference>
<keyword evidence="6" id="KW-0131">Cell cycle</keyword>
<organism evidence="9 10">
    <name type="scientific">Allokutzneria albata</name>
    <name type="common">Kibdelosporangium albatum</name>
    <dbReference type="NCBI Taxonomy" id="211114"/>
    <lineage>
        <taxon>Bacteria</taxon>
        <taxon>Bacillati</taxon>
        <taxon>Actinomycetota</taxon>
        <taxon>Actinomycetes</taxon>
        <taxon>Pseudonocardiales</taxon>
        <taxon>Pseudonocardiaceae</taxon>
        <taxon>Allokutzneria</taxon>
    </lineage>
</organism>
<evidence type="ECO:0000256" key="2">
    <source>
        <dbReference type="ARBA" id="ARBA00018787"/>
    </source>
</evidence>
<evidence type="ECO:0000256" key="7">
    <source>
        <dbReference type="ARBA" id="ARBA00031737"/>
    </source>
</evidence>
<protein>
    <recommendedName>
        <fullName evidence="2">Cell wall synthesis protein Wag31</fullName>
    </recommendedName>
    <alternativeName>
        <fullName evidence="7">Antigen 84</fullName>
    </alternativeName>
</protein>
<evidence type="ECO:0000256" key="5">
    <source>
        <dbReference type="ARBA" id="ARBA00023054"/>
    </source>
</evidence>
<feature type="coiled-coil region" evidence="8">
    <location>
        <begin position="116"/>
        <end position="202"/>
    </location>
</feature>
<dbReference type="GO" id="GO:0051301">
    <property type="term" value="P:cell division"/>
    <property type="evidence" value="ECO:0007669"/>
    <property type="project" value="UniProtKB-KW"/>
</dbReference>
<keyword evidence="10" id="KW-1185">Reference proteome</keyword>
<dbReference type="RefSeq" id="WP_052407247.1">
    <property type="nucleotide sequence ID" value="NZ_JOEF01000006.1"/>
</dbReference>
<dbReference type="NCBIfam" id="TIGR03544">
    <property type="entry name" value="DivI1A_domain"/>
    <property type="match status" value="1"/>
</dbReference>
<evidence type="ECO:0000256" key="8">
    <source>
        <dbReference type="SAM" id="Coils"/>
    </source>
</evidence>
<evidence type="ECO:0000313" key="10">
    <source>
        <dbReference type="Proteomes" id="UP000183376"/>
    </source>
</evidence>
<sequence length="227" mass="26167">MTATAESGLDADFVEADPVPLGRRFDTVWRGYDRAQVDEYVETELRLLAEDRDGAMALVNNLARLVDASRAEILELRAQRDRLCRTPIPDDAVDERLRRLVDAAWREAADIVAHAHAIAEQTRTTAEEECRRLAEDAERRRRRVEEDFVMAMALRRKQALRALRDHEARCRALADERLRDATREAERRVAAATTQVELLREMHRNLAVRLRVVHRMFTQVYAALDAI</sequence>
<dbReference type="Proteomes" id="UP000183376">
    <property type="component" value="Chromosome I"/>
</dbReference>
<dbReference type="EMBL" id="LT629701">
    <property type="protein sequence ID" value="SDM18662.1"/>
    <property type="molecule type" value="Genomic_DNA"/>
</dbReference>
<reference evidence="9 10" key="1">
    <citation type="submission" date="2016-10" db="EMBL/GenBank/DDBJ databases">
        <authorList>
            <person name="de Groot N.N."/>
        </authorList>
    </citation>
    <scope>NUCLEOTIDE SEQUENCE [LARGE SCALE GENOMIC DNA]</scope>
    <source>
        <strain evidence="9 10">DSM 44149</strain>
    </source>
</reference>
<evidence type="ECO:0000256" key="6">
    <source>
        <dbReference type="ARBA" id="ARBA00023306"/>
    </source>
</evidence>
<dbReference type="Pfam" id="PF05103">
    <property type="entry name" value="DivIVA"/>
    <property type="match status" value="1"/>
</dbReference>
<dbReference type="OrthoDB" id="5178145at2"/>
<keyword evidence="4" id="KW-0132">Cell division</keyword>
<evidence type="ECO:0000256" key="3">
    <source>
        <dbReference type="ARBA" id="ARBA00022490"/>
    </source>
</evidence>
<name>A0A1G9R5S4_ALLAB</name>
<evidence type="ECO:0000256" key="4">
    <source>
        <dbReference type="ARBA" id="ARBA00022618"/>
    </source>
</evidence>
<comment type="subcellular location">
    <subcellularLocation>
        <location evidence="1">Cytoplasm</location>
    </subcellularLocation>
</comment>
<accession>A0A1G9R5S4</accession>
<dbReference type="InterPro" id="IPR007793">
    <property type="entry name" value="DivIVA_fam"/>
</dbReference>
<dbReference type="AlphaFoldDB" id="A0A1G9R5S4"/>
<dbReference type="STRING" id="211114.SAMN04489726_0245"/>
<gene>
    <name evidence="9" type="ORF">SAMN04489726_0245</name>
</gene>
<keyword evidence="5 8" id="KW-0175">Coiled coil</keyword>
<evidence type="ECO:0000256" key="1">
    <source>
        <dbReference type="ARBA" id="ARBA00004496"/>
    </source>
</evidence>
<keyword evidence="3" id="KW-0963">Cytoplasm</keyword>
<dbReference type="GO" id="GO:0005737">
    <property type="term" value="C:cytoplasm"/>
    <property type="evidence" value="ECO:0007669"/>
    <property type="project" value="UniProtKB-SubCell"/>
</dbReference>